<dbReference type="EMBL" id="PPXF01000026">
    <property type="protein sequence ID" value="POH68374.1"/>
    <property type="molecule type" value="Genomic_DNA"/>
</dbReference>
<feature type="domain" description="AB hydrolase-1" evidence="1">
    <location>
        <begin position="34"/>
        <end position="242"/>
    </location>
</feature>
<keyword evidence="2" id="KW-0378">Hydrolase</keyword>
<proteinExistence type="predicted"/>
<evidence type="ECO:0000313" key="3">
    <source>
        <dbReference type="Proteomes" id="UP000237104"/>
    </source>
</evidence>
<dbReference type="Pfam" id="PF12697">
    <property type="entry name" value="Abhydrolase_6"/>
    <property type="match status" value="1"/>
</dbReference>
<protein>
    <submittedName>
        <fullName evidence="2">Hydrolase</fullName>
    </submittedName>
</protein>
<name>A0A2S3ZK36_9MICO</name>
<gene>
    <name evidence="2" type="ORF">C3B59_06355</name>
</gene>
<dbReference type="PANTHER" id="PTHR43433">
    <property type="entry name" value="HYDROLASE, ALPHA/BETA FOLD FAMILY PROTEIN"/>
    <property type="match status" value="1"/>
</dbReference>
<dbReference type="OrthoDB" id="7958481at2"/>
<evidence type="ECO:0000313" key="2">
    <source>
        <dbReference type="EMBL" id="POH68374.1"/>
    </source>
</evidence>
<reference evidence="2 3" key="1">
    <citation type="submission" date="2018-01" db="EMBL/GenBank/DDBJ databases">
        <title>Cryobacterium sp. nov., from glaciers in China.</title>
        <authorList>
            <person name="Liu Q."/>
            <person name="Xin Y.-H."/>
        </authorList>
    </citation>
    <scope>NUCLEOTIDE SEQUENCE [LARGE SCALE GENOMIC DNA]</scope>
    <source>
        <strain evidence="2 3">TMB1-8</strain>
    </source>
</reference>
<dbReference type="PANTHER" id="PTHR43433:SF4">
    <property type="entry name" value="NON-HEME CHLOROPEROXIDASE-RELATED"/>
    <property type="match status" value="1"/>
</dbReference>
<dbReference type="GO" id="GO:0016787">
    <property type="term" value="F:hydrolase activity"/>
    <property type="evidence" value="ECO:0007669"/>
    <property type="project" value="UniProtKB-KW"/>
</dbReference>
<organism evidence="2 3">
    <name type="scientific">Cryobacterium zongtaii</name>
    <dbReference type="NCBI Taxonomy" id="1259217"/>
    <lineage>
        <taxon>Bacteria</taxon>
        <taxon>Bacillati</taxon>
        <taxon>Actinomycetota</taxon>
        <taxon>Actinomycetes</taxon>
        <taxon>Micrococcales</taxon>
        <taxon>Microbacteriaceae</taxon>
        <taxon>Cryobacterium</taxon>
    </lineage>
</organism>
<dbReference type="AlphaFoldDB" id="A0A2S3ZK36"/>
<dbReference type="InterPro" id="IPR029058">
    <property type="entry name" value="AB_hydrolase_fold"/>
</dbReference>
<sequence>MPFLAVGAGPPLVFLAGITPNHEPPTGSDRRFQTRQLLPFAASRRVWWVNRRPGLEPGATMADIAADYANAMLRRFDEPVDVIGQSTGGSVALQLAADHPAVVKRLVIVSAAYRLGDEGRDTQLRTADNVLDGRPRAASAEMMRMLGAGAQSRRLLAALGWLVGARFFGHTTADLITTIRAEDAFDLRTRLADIVAPTLVIGGGRDAFYSAELFRATAEGIPRGTLALYPGRGHLGTMLDPRFLPDVLSFLDPPDDAGSPATLAEPGVGNDDITR</sequence>
<dbReference type="SUPFAM" id="SSF53474">
    <property type="entry name" value="alpha/beta-Hydrolases"/>
    <property type="match status" value="1"/>
</dbReference>
<dbReference type="Gene3D" id="3.40.50.1820">
    <property type="entry name" value="alpha/beta hydrolase"/>
    <property type="match status" value="1"/>
</dbReference>
<comment type="caution">
    <text evidence="2">The sequence shown here is derived from an EMBL/GenBank/DDBJ whole genome shotgun (WGS) entry which is preliminary data.</text>
</comment>
<dbReference type="InterPro" id="IPR050471">
    <property type="entry name" value="AB_hydrolase"/>
</dbReference>
<dbReference type="Proteomes" id="UP000237104">
    <property type="component" value="Unassembled WGS sequence"/>
</dbReference>
<accession>A0A2S3ZK36</accession>
<dbReference type="InterPro" id="IPR000073">
    <property type="entry name" value="AB_hydrolase_1"/>
</dbReference>
<evidence type="ECO:0000259" key="1">
    <source>
        <dbReference type="Pfam" id="PF12697"/>
    </source>
</evidence>
<dbReference type="PRINTS" id="PR00111">
    <property type="entry name" value="ABHYDROLASE"/>
</dbReference>